<dbReference type="SUPFAM" id="SSF51905">
    <property type="entry name" value="FAD/NAD(P)-binding domain"/>
    <property type="match status" value="1"/>
</dbReference>
<dbReference type="RefSeq" id="WP_197931934.1">
    <property type="nucleotide sequence ID" value="NZ_CP065682.1"/>
</dbReference>
<dbReference type="AlphaFoldDB" id="A0A7T2TGU4"/>
<evidence type="ECO:0000259" key="3">
    <source>
        <dbReference type="Pfam" id="PF01494"/>
    </source>
</evidence>
<evidence type="ECO:0000313" key="4">
    <source>
        <dbReference type="EMBL" id="QPS33531.1"/>
    </source>
</evidence>
<dbReference type="InterPro" id="IPR036188">
    <property type="entry name" value="FAD/NAD-bd_sf"/>
</dbReference>
<keyword evidence="1" id="KW-0560">Oxidoreductase</keyword>
<dbReference type="KEGG" id="bcau:I6G59_16635"/>
<gene>
    <name evidence="4" type="ORF">I6G59_16635</name>
</gene>
<name>A0A7T2TGU4_9MICO</name>
<dbReference type="Gene3D" id="3.50.50.60">
    <property type="entry name" value="FAD/NAD(P)-binding domain"/>
    <property type="match status" value="1"/>
</dbReference>
<evidence type="ECO:0000313" key="5">
    <source>
        <dbReference type="Proteomes" id="UP000594979"/>
    </source>
</evidence>
<reference evidence="4 5" key="1">
    <citation type="submission" date="2020-12" db="EMBL/GenBank/DDBJ databases">
        <title>FDA dAtabase for Regulatory Grade micrObial Sequences (FDA-ARGOS): Supporting development and validation of Infectious Disease Dx tests.</title>
        <authorList>
            <person name="Sproer C."/>
            <person name="Gronow S."/>
            <person name="Severitt S."/>
            <person name="Schroder I."/>
            <person name="Tallon L."/>
            <person name="Sadzewicz L."/>
            <person name="Zhao X."/>
            <person name="Boylan J."/>
            <person name="Ott S."/>
            <person name="Bowen H."/>
            <person name="Vavikolanu K."/>
            <person name="Mehta A."/>
            <person name="Aluvathingal J."/>
            <person name="Nadendla S."/>
            <person name="Lowell S."/>
            <person name="Myers T."/>
            <person name="Yan Y."/>
            <person name="Sichtig H."/>
        </authorList>
    </citation>
    <scope>NUCLEOTIDE SEQUENCE [LARGE SCALE GENOMIC DNA]</scope>
    <source>
        <strain evidence="4 5">FDAARGOS_902</strain>
    </source>
</reference>
<proteinExistence type="predicted"/>
<dbReference type="GO" id="GO:0004497">
    <property type="term" value="F:monooxygenase activity"/>
    <property type="evidence" value="ECO:0007669"/>
    <property type="project" value="UniProtKB-KW"/>
</dbReference>
<dbReference type="EMBL" id="CP065682">
    <property type="protein sequence ID" value="QPS33531.1"/>
    <property type="molecule type" value="Genomic_DNA"/>
</dbReference>
<dbReference type="Gene3D" id="3.30.70.2450">
    <property type="match status" value="1"/>
</dbReference>
<sequence>MSGSRRRPPRRAAIAGAGTSGLVAALLLHQLGWEVTVVEAHARPRTGTRAPTLWPPALHVLDLLGLGDKVPAEAQPVEALKFRTESGDRTLELGAAGCVTLSQSRLEHLLEERARMLGISIHRGVRVDGAHPSEDAGLRVTGSTTVGTYPDLAVDLLIGADGYRSVVRAIIGADLAGPIRGTQFALRDFVDETGRFDRTAVWTCTGGPGALVTVPLPNNTIRLVAPYPLEQVVDESDFLSTRTVGHGFPPPEGPVVWEAEFIAHTQQATRFAQGQIALIGDAAHVQSPAGGRGMNQGIEDAYTLVSELGADPSGDVAEAVARYAAIREQEMSDELAVNTAVTSHWNGTSAADLLSPVVRSELEVASCTFRRIAGSAAMAPDDASPLGRRVSLGAKAWPSTSSLHVRAGLIDATTPARATIGARPGLVGSDLALPDGRYTLSPTMNILALETQQAPA</sequence>
<keyword evidence="2 4" id="KW-0503">Monooxygenase</keyword>
<evidence type="ECO:0000256" key="2">
    <source>
        <dbReference type="ARBA" id="ARBA00023033"/>
    </source>
</evidence>
<dbReference type="PANTHER" id="PTHR13789:SF309">
    <property type="entry name" value="PUTATIVE (AFU_ORTHOLOGUE AFUA_6G14510)-RELATED"/>
    <property type="match status" value="1"/>
</dbReference>
<organism evidence="4 5">
    <name type="scientific">Brevibacterium casei</name>
    <dbReference type="NCBI Taxonomy" id="33889"/>
    <lineage>
        <taxon>Bacteria</taxon>
        <taxon>Bacillati</taxon>
        <taxon>Actinomycetota</taxon>
        <taxon>Actinomycetes</taxon>
        <taxon>Micrococcales</taxon>
        <taxon>Brevibacteriaceae</taxon>
        <taxon>Brevibacterium</taxon>
    </lineage>
</organism>
<dbReference type="GO" id="GO:0071949">
    <property type="term" value="F:FAD binding"/>
    <property type="evidence" value="ECO:0007669"/>
    <property type="project" value="InterPro"/>
</dbReference>
<dbReference type="InterPro" id="IPR050493">
    <property type="entry name" value="FAD-dep_Monooxygenase_BioMet"/>
</dbReference>
<dbReference type="Proteomes" id="UP000594979">
    <property type="component" value="Chromosome"/>
</dbReference>
<feature type="domain" description="FAD-binding" evidence="3">
    <location>
        <begin position="13"/>
        <end position="317"/>
    </location>
</feature>
<dbReference type="Pfam" id="PF01494">
    <property type="entry name" value="FAD_binding_3"/>
    <property type="match status" value="1"/>
</dbReference>
<dbReference type="PRINTS" id="PR00420">
    <property type="entry name" value="RNGMNOXGNASE"/>
</dbReference>
<accession>A0A7T2TGU4</accession>
<dbReference type="InterPro" id="IPR002938">
    <property type="entry name" value="FAD-bd"/>
</dbReference>
<evidence type="ECO:0000256" key="1">
    <source>
        <dbReference type="ARBA" id="ARBA00023002"/>
    </source>
</evidence>
<protein>
    <submittedName>
        <fullName evidence="4">FAD-dependent monooxygenase</fullName>
    </submittedName>
</protein>
<dbReference type="PANTHER" id="PTHR13789">
    <property type="entry name" value="MONOOXYGENASE"/>
    <property type="match status" value="1"/>
</dbReference>